<name>A0A433ZRS8_MORMO</name>
<organism evidence="1 2">
    <name type="scientific">Morganella morganii</name>
    <name type="common">Proteus morganii</name>
    <dbReference type="NCBI Taxonomy" id="582"/>
    <lineage>
        <taxon>Bacteria</taxon>
        <taxon>Pseudomonadati</taxon>
        <taxon>Pseudomonadota</taxon>
        <taxon>Gammaproteobacteria</taxon>
        <taxon>Enterobacterales</taxon>
        <taxon>Morganellaceae</taxon>
        <taxon>Morganella</taxon>
    </lineage>
</organism>
<comment type="caution">
    <text evidence="1">The sequence shown here is derived from an EMBL/GenBank/DDBJ whole genome shotgun (WGS) entry which is preliminary data.</text>
</comment>
<reference evidence="1 2" key="1">
    <citation type="submission" date="2017-08" db="EMBL/GenBank/DDBJ databases">
        <title>Draft genome sequence of pheromone producing symbiont Morganella morganii, of the female New Zealand grass grub Costelytra giveni.</title>
        <authorList>
            <person name="Laugraud A."/>
            <person name="Young S.D."/>
            <person name="Hurst M.H."/>
        </authorList>
    </citation>
    <scope>NUCLEOTIDE SEQUENCE [LARGE SCALE GENOMIC DNA]</scope>
    <source>
        <strain evidence="1 2">MMsCG</strain>
        <plasmid evidence="1">unnamed1</plasmid>
    </source>
</reference>
<gene>
    <name evidence="1" type="ORF">CKG00_16845</name>
</gene>
<evidence type="ECO:0000313" key="1">
    <source>
        <dbReference type="EMBL" id="RUT64809.1"/>
    </source>
</evidence>
<accession>A0A433ZRS8</accession>
<sequence>MLAFFSPFFPRAIRAAGALAFLAHPGHILMYAPGDSLRRRLPATRMASGKRSLATNRMI</sequence>
<geneLocation type="plasmid" evidence="1">
    <name>unnamed1</name>
</geneLocation>
<protein>
    <submittedName>
        <fullName evidence="1">Uncharacterized protein</fullName>
    </submittedName>
</protein>
<dbReference type="AlphaFoldDB" id="A0A433ZRS8"/>
<evidence type="ECO:0000313" key="2">
    <source>
        <dbReference type="Proteomes" id="UP000286908"/>
    </source>
</evidence>
<dbReference type="Proteomes" id="UP000286908">
    <property type="component" value="Unassembled WGS sequence"/>
</dbReference>
<dbReference type="EMBL" id="NRQY01000002">
    <property type="protein sequence ID" value="RUT64809.1"/>
    <property type="molecule type" value="Genomic_DNA"/>
</dbReference>
<keyword evidence="1" id="KW-0614">Plasmid</keyword>
<proteinExistence type="predicted"/>